<gene>
    <name evidence="1" type="ORF">C8F04DRAFT_927131</name>
</gene>
<comment type="caution">
    <text evidence="1">The sequence shown here is derived from an EMBL/GenBank/DDBJ whole genome shotgun (WGS) entry which is preliminary data.</text>
</comment>
<proteinExistence type="predicted"/>
<reference evidence="1" key="1">
    <citation type="submission" date="2023-03" db="EMBL/GenBank/DDBJ databases">
        <title>Massive genome expansion in bonnet fungi (Mycena s.s.) driven by repeated elements and novel gene families across ecological guilds.</title>
        <authorList>
            <consortium name="Lawrence Berkeley National Laboratory"/>
            <person name="Harder C.B."/>
            <person name="Miyauchi S."/>
            <person name="Viragh M."/>
            <person name="Kuo A."/>
            <person name="Thoen E."/>
            <person name="Andreopoulos B."/>
            <person name="Lu D."/>
            <person name="Skrede I."/>
            <person name="Drula E."/>
            <person name="Henrissat B."/>
            <person name="Morin E."/>
            <person name="Kohler A."/>
            <person name="Barry K."/>
            <person name="LaButti K."/>
            <person name="Morin E."/>
            <person name="Salamov A."/>
            <person name="Lipzen A."/>
            <person name="Mereny Z."/>
            <person name="Hegedus B."/>
            <person name="Baldrian P."/>
            <person name="Stursova M."/>
            <person name="Weitz H."/>
            <person name="Taylor A."/>
            <person name="Grigoriev I.V."/>
            <person name="Nagy L.G."/>
            <person name="Martin F."/>
            <person name="Kauserud H."/>
        </authorList>
    </citation>
    <scope>NUCLEOTIDE SEQUENCE</scope>
    <source>
        <strain evidence="1">CBHHK200</strain>
    </source>
</reference>
<dbReference type="EMBL" id="JARJCM010000134">
    <property type="protein sequence ID" value="KAJ7026751.1"/>
    <property type="molecule type" value="Genomic_DNA"/>
</dbReference>
<evidence type="ECO:0000313" key="2">
    <source>
        <dbReference type="Proteomes" id="UP001218188"/>
    </source>
</evidence>
<accession>A0AAD6WXA3</accession>
<protein>
    <submittedName>
        <fullName evidence="1">Uncharacterized protein</fullName>
    </submittedName>
</protein>
<feature type="non-terminal residue" evidence="1">
    <location>
        <position position="1"/>
    </location>
</feature>
<sequence length="59" mass="6791">ANAIIEARGGEKIAPESNWIDRFLGRHRDELQTHWSRPLDTQRARALNPAAVSHWFDLV</sequence>
<feature type="non-terminal residue" evidence="1">
    <location>
        <position position="59"/>
    </location>
</feature>
<dbReference type="Proteomes" id="UP001218188">
    <property type="component" value="Unassembled WGS sequence"/>
</dbReference>
<dbReference type="AlphaFoldDB" id="A0AAD6WXA3"/>
<organism evidence="1 2">
    <name type="scientific">Mycena alexandri</name>
    <dbReference type="NCBI Taxonomy" id="1745969"/>
    <lineage>
        <taxon>Eukaryota</taxon>
        <taxon>Fungi</taxon>
        <taxon>Dikarya</taxon>
        <taxon>Basidiomycota</taxon>
        <taxon>Agaricomycotina</taxon>
        <taxon>Agaricomycetes</taxon>
        <taxon>Agaricomycetidae</taxon>
        <taxon>Agaricales</taxon>
        <taxon>Marasmiineae</taxon>
        <taxon>Mycenaceae</taxon>
        <taxon>Mycena</taxon>
    </lineage>
</organism>
<evidence type="ECO:0000313" key="1">
    <source>
        <dbReference type="EMBL" id="KAJ7026751.1"/>
    </source>
</evidence>
<keyword evidence="2" id="KW-1185">Reference proteome</keyword>
<name>A0AAD6WXA3_9AGAR</name>